<evidence type="ECO:0000313" key="1">
    <source>
        <dbReference type="EMBL" id="HIT38142.1"/>
    </source>
</evidence>
<proteinExistence type="predicted"/>
<dbReference type="EMBL" id="DVKQ01000087">
    <property type="protein sequence ID" value="HIT38142.1"/>
    <property type="molecule type" value="Genomic_DNA"/>
</dbReference>
<organism evidence="1 2">
    <name type="scientific">Candidatus Onthousia faecipullorum</name>
    <dbReference type="NCBI Taxonomy" id="2840887"/>
    <lineage>
        <taxon>Bacteria</taxon>
        <taxon>Bacillati</taxon>
        <taxon>Bacillota</taxon>
        <taxon>Bacilli</taxon>
        <taxon>Candidatus Onthousia</taxon>
    </lineage>
</organism>
<accession>A0A9D1KD86</accession>
<dbReference type="Proteomes" id="UP000886833">
    <property type="component" value="Unassembled WGS sequence"/>
</dbReference>
<gene>
    <name evidence="1" type="ORF">IAB59_06685</name>
</gene>
<sequence>MDDENEVNVLDELNKGACMGMDAIHFVLEKAKDDNLRTELNRQYERYKKISEKICELYPEYSDRKPHKTNVMNKVMTWNSINMKTLTDDSTSKIAEHLVQGTNMGIIEGRKLLNHKEIDPNVTRIAKEYATMQEEAIEKLKNFYSFFLLKIIKIN</sequence>
<dbReference type="AlphaFoldDB" id="A0A9D1KD86"/>
<reference evidence="1" key="2">
    <citation type="journal article" date="2021" name="PeerJ">
        <title>Extensive microbial diversity within the chicken gut microbiome revealed by metagenomics and culture.</title>
        <authorList>
            <person name="Gilroy R."/>
            <person name="Ravi A."/>
            <person name="Getino M."/>
            <person name="Pursley I."/>
            <person name="Horton D.L."/>
            <person name="Alikhan N.F."/>
            <person name="Baker D."/>
            <person name="Gharbi K."/>
            <person name="Hall N."/>
            <person name="Watson M."/>
            <person name="Adriaenssens E.M."/>
            <person name="Foster-Nyarko E."/>
            <person name="Jarju S."/>
            <person name="Secka A."/>
            <person name="Antonio M."/>
            <person name="Oren A."/>
            <person name="Chaudhuri R.R."/>
            <person name="La Ragione R."/>
            <person name="Hildebrand F."/>
            <person name="Pallen M.J."/>
        </authorList>
    </citation>
    <scope>NUCLEOTIDE SEQUENCE</scope>
    <source>
        <strain evidence="1">CHK195-26880</strain>
    </source>
</reference>
<dbReference type="Gene3D" id="1.20.1260.10">
    <property type="match status" value="1"/>
</dbReference>
<evidence type="ECO:0000313" key="2">
    <source>
        <dbReference type="Proteomes" id="UP000886833"/>
    </source>
</evidence>
<protein>
    <submittedName>
        <fullName evidence="1">Uncharacterized protein</fullName>
    </submittedName>
</protein>
<name>A0A9D1KD86_9FIRM</name>
<comment type="caution">
    <text evidence="1">The sequence shown here is derived from an EMBL/GenBank/DDBJ whole genome shotgun (WGS) entry which is preliminary data.</text>
</comment>
<dbReference type="InterPro" id="IPR012347">
    <property type="entry name" value="Ferritin-like"/>
</dbReference>
<reference evidence="1" key="1">
    <citation type="submission" date="2020-10" db="EMBL/GenBank/DDBJ databases">
        <authorList>
            <person name="Gilroy R."/>
        </authorList>
    </citation>
    <scope>NUCLEOTIDE SEQUENCE</scope>
    <source>
        <strain evidence="1">CHK195-26880</strain>
    </source>
</reference>